<dbReference type="EMBL" id="BCSY01000079">
    <property type="protein sequence ID" value="GAS98171.1"/>
    <property type="molecule type" value="Genomic_DNA"/>
</dbReference>
<name>A0A100WHA2_MYCCR</name>
<evidence type="ECO:0000313" key="3">
    <source>
        <dbReference type="Proteomes" id="UP000069443"/>
    </source>
</evidence>
<evidence type="ECO:0000256" key="1">
    <source>
        <dbReference type="SAM" id="MobiDB-lite"/>
    </source>
</evidence>
<comment type="caution">
    <text evidence="2">The sequence shown here is derived from an EMBL/GenBank/DDBJ whole genome shotgun (WGS) entry which is preliminary data.</text>
</comment>
<protein>
    <submittedName>
        <fullName evidence="2">ABC-type transporter, periplasmic subunit family 3</fullName>
    </submittedName>
</protein>
<accession>A0A100WHA2</accession>
<dbReference type="Proteomes" id="UP000069443">
    <property type="component" value="Unassembled WGS sequence"/>
</dbReference>
<gene>
    <name evidence="2" type="ORF">RMCC_5136</name>
</gene>
<proteinExistence type="predicted"/>
<organism evidence="2 3">
    <name type="scientific">Mycolicibacterium canariasense</name>
    <name type="common">Mycobacterium canariasense</name>
    <dbReference type="NCBI Taxonomy" id="228230"/>
    <lineage>
        <taxon>Bacteria</taxon>
        <taxon>Bacillati</taxon>
        <taxon>Actinomycetota</taxon>
        <taxon>Actinomycetes</taxon>
        <taxon>Mycobacteriales</taxon>
        <taxon>Mycobacteriaceae</taxon>
        <taxon>Mycolicibacterium</taxon>
    </lineage>
</organism>
<feature type="region of interest" description="Disordered" evidence="1">
    <location>
        <begin position="32"/>
        <end position="53"/>
    </location>
</feature>
<evidence type="ECO:0000313" key="2">
    <source>
        <dbReference type="EMBL" id="GAS98171.1"/>
    </source>
</evidence>
<sequence>MDGNVVRVGRVGAVAVMDGPVHQAVAAATSADAETGAPLPGAGNVVQVADDAG</sequence>
<reference evidence="3" key="2">
    <citation type="submission" date="2016-02" db="EMBL/GenBank/DDBJ databases">
        <title>Draft genome sequence of five rapidly growing Mycobacterium species.</title>
        <authorList>
            <person name="Katahira K."/>
            <person name="Gotou Y."/>
            <person name="Iida K."/>
            <person name="Ogura Y."/>
            <person name="Hayashi T."/>
        </authorList>
    </citation>
    <scope>NUCLEOTIDE SEQUENCE [LARGE SCALE GENOMIC DNA]</scope>
    <source>
        <strain evidence="3">JCM15298</strain>
    </source>
</reference>
<reference evidence="3" key="1">
    <citation type="journal article" date="2016" name="Genome Announc.">
        <title>Draft Genome Sequences of Five Rapidly Growing Mycobacterium Species, M. thermoresistibile, M. fortuitum subsp. acetamidolyticum, M. canariasense, M. brisbanense, and M. novocastrense.</title>
        <authorList>
            <person name="Katahira K."/>
            <person name="Ogura Y."/>
            <person name="Gotoh Y."/>
            <person name="Hayashi T."/>
        </authorList>
    </citation>
    <scope>NUCLEOTIDE SEQUENCE [LARGE SCALE GENOMIC DNA]</scope>
    <source>
        <strain evidence="3">JCM15298</strain>
    </source>
</reference>
<dbReference type="AlphaFoldDB" id="A0A100WHA2"/>
<keyword evidence="3" id="KW-1185">Reference proteome</keyword>